<feature type="domain" description="AB hydrolase-1" evidence="1">
    <location>
        <begin position="61"/>
        <end position="298"/>
    </location>
</feature>
<accession>A0ABV5JKA2</accession>
<evidence type="ECO:0000259" key="1">
    <source>
        <dbReference type="Pfam" id="PF12697"/>
    </source>
</evidence>
<dbReference type="Gene3D" id="3.40.50.1820">
    <property type="entry name" value="alpha/beta hydrolase"/>
    <property type="match status" value="1"/>
</dbReference>
<keyword evidence="3" id="KW-1185">Reference proteome</keyword>
<dbReference type="EMBL" id="JBHMEA010000044">
    <property type="protein sequence ID" value="MFB9232917.1"/>
    <property type="molecule type" value="Genomic_DNA"/>
</dbReference>
<protein>
    <submittedName>
        <fullName evidence="2">Alpha/beta fold hydrolase</fullName>
    </submittedName>
</protein>
<dbReference type="Proteomes" id="UP001589683">
    <property type="component" value="Unassembled WGS sequence"/>
</dbReference>
<comment type="caution">
    <text evidence="2">The sequence shown here is derived from an EMBL/GenBank/DDBJ whole genome shotgun (WGS) entry which is preliminary data.</text>
</comment>
<dbReference type="GO" id="GO:0016787">
    <property type="term" value="F:hydrolase activity"/>
    <property type="evidence" value="ECO:0007669"/>
    <property type="project" value="UniProtKB-KW"/>
</dbReference>
<proteinExistence type="predicted"/>
<dbReference type="InterPro" id="IPR000073">
    <property type="entry name" value="AB_hydrolase_1"/>
</dbReference>
<dbReference type="PANTHER" id="PTHR43798">
    <property type="entry name" value="MONOACYLGLYCEROL LIPASE"/>
    <property type="match status" value="1"/>
</dbReference>
<dbReference type="InterPro" id="IPR029058">
    <property type="entry name" value="AB_hydrolase_fold"/>
</dbReference>
<gene>
    <name evidence="2" type="ORF">ACFFUT_14080</name>
</gene>
<dbReference type="SUPFAM" id="SSF53474">
    <property type="entry name" value="alpha/beta-Hydrolases"/>
    <property type="match status" value="1"/>
</dbReference>
<dbReference type="RefSeq" id="WP_213887079.1">
    <property type="nucleotide sequence ID" value="NZ_JAGFNU010000001.1"/>
</dbReference>
<reference evidence="2 3" key="1">
    <citation type="submission" date="2024-09" db="EMBL/GenBank/DDBJ databases">
        <authorList>
            <person name="Sun Q."/>
            <person name="Mori K."/>
        </authorList>
    </citation>
    <scope>NUCLEOTIDE SEQUENCE [LARGE SCALE GENOMIC DNA]</scope>
    <source>
        <strain evidence="2 3">CECT 8726</strain>
    </source>
</reference>
<dbReference type="PRINTS" id="PR00111">
    <property type="entry name" value="ABHYDROLASE"/>
</dbReference>
<organism evidence="2 3">
    <name type="scientific">Pseudohalocynthiibacter aestuariivivens</name>
    <dbReference type="NCBI Taxonomy" id="1591409"/>
    <lineage>
        <taxon>Bacteria</taxon>
        <taxon>Pseudomonadati</taxon>
        <taxon>Pseudomonadota</taxon>
        <taxon>Alphaproteobacteria</taxon>
        <taxon>Rhodobacterales</taxon>
        <taxon>Paracoccaceae</taxon>
        <taxon>Pseudohalocynthiibacter</taxon>
    </lineage>
</organism>
<dbReference type="Pfam" id="PF12697">
    <property type="entry name" value="Abhydrolase_6"/>
    <property type="match status" value="1"/>
</dbReference>
<dbReference type="InterPro" id="IPR050266">
    <property type="entry name" value="AB_hydrolase_sf"/>
</dbReference>
<evidence type="ECO:0000313" key="2">
    <source>
        <dbReference type="EMBL" id="MFB9232917.1"/>
    </source>
</evidence>
<evidence type="ECO:0000313" key="3">
    <source>
        <dbReference type="Proteomes" id="UP001589683"/>
    </source>
</evidence>
<name>A0ABV5JKA2_9RHOB</name>
<dbReference type="PANTHER" id="PTHR43798:SF33">
    <property type="entry name" value="HYDROLASE, PUTATIVE (AFU_ORTHOLOGUE AFUA_2G14860)-RELATED"/>
    <property type="match status" value="1"/>
</dbReference>
<sequence>MGWILFLLLIGAIAVVPLVLESRRLPMDQAERANAPGRFANLSRGMTHYDWSGHIDGPVAVCVHGLTSPSFVWSAVVKILTLIGFRILTYDLYGRGFSDRPKDAQDADFFVTQLNELMDDQDVGDNVTLLGYSMGGAIATAYAARHRDRLERLVLIAPGGLGHDLGKFFEFAAKTPLIGDWLFLTFGGFMHRRNIAKEAAVWPTEVPDIHEDQANETHFQGFLPAVLSSMRHMLSNDQEPEHRAIEKTDLPVLAIWGEEDDVIPISGLGRLAEYHRDARQVSIPGAPHALAYTHPKDVQKALQDLLHDGL</sequence>
<keyword evidence="2" id="KW-0378">Hydrolase</keyword>